<feature type="transmembrane region" description="Helical" evidence="1">
    <location>
        <begin position="38"/>
        <end position="57"/>
    </location>
</feature>
<protein>
    <submittedName>
        <fullName evidence="2">Uncharacterized protein</fullName>
    </submittedName>
</protein>
<feature type="transmembrane region" description="Helical" evidence="1">
    <location>
        <begin position="304"/>
        <end position="321"/>
    </location>
</feature>
<sequence>MNPVGATTSTTSTVMKFFLLVTACIVINIFLYLIEDKWIGGVFSGAWLLAIVLTYLYNRGFDLNITNYSLTTLLRRYFLPIVTYIIWIGVIYWLITAQIDIAENTEHSQLSRNFAGVMTGFIPVLAGVITFYSINSQPVGWAILISIVLLFIGSYSYYLNTLREGCDKNISDTICWTYAANATFLGFILITGLFIWLSTKDLVGGKKYIQFLPRILTIDPTSPLSIFSIFTYLLMWISFIIVFFRHDKEFLDEQGYAVNATFTGIGLFMLVLLFFKETQPMINFINKFIKLIMYIFNQPLSTKLLHAAIITTFILSIYFTGGLYRGEPDADTYILTLDVILSVLFIGYLIFIIYNYIKS</sequence>
<feature type="transmembrane region" description="Helical" evidence="1">
    <location>
        <begin position="115"/>
        <end position="134"/>
    </location>
</feature>
<feature type="transmembrane region" description="Helical" evidence="1">
    <location>
        <begin position="178"/>
        <end position="197"/>
    </location>
</feature>
<feature type="transmembrane region" description="Helical" evidence="1">
    <location>
        <begin position="140"/>
        <end position="158"/>
    </location>
</feature>
<keyword evidence="1" id="KW-0472">Membrane</keyword>
<reference evidence="2" key="1">
    <citation type="journal article" date="2020" name="Nature">
        <title>Giant virus diversity and host interactions through global metagenomics.</title>
        <authorList>
            <person name="Schulz F."/>
            <person name="Roux S."/>
            <person name="Paez-Espino D."/>
            <person name="Jungbluth S."/>
            <person name="Walsh D.A."/>
            <person name="Denef V.J."/>
            <person name="McMahon K.D."/>
            <person name="Konstantinidis K.T."/>
            <person name="Eloe-Fadrosh E.A."/>
            <person name="Kyrpides N.C."/>
            <person name="Woyke T."/>
        </authorList>
    </citation>
    <scope>NUCLEOTIDE SEQUENCE</scope>
    <source>
        <strain evidence="2">GVMAG-M-3300009163-63</strain>
    </source>
</reference>
<feature type="transmembrane region" description="Helical" evidence="1">
    <location>
        <begin position="256"/>
        <end position="275"/>
    </location>
</feature>
<feature type="transmembrane region" description="Helical" evidence="1">
    <location>
        <begin position="333"/>
        <end position="357"/>
    </location>
</feature>
<proteinExistence type="predicted"/>
<dbReference type="AlphaFoldDB" id="A0A6C0F5G3"/>
<keyword evidence="1" id="KW-1133">Transmembrane helix</keyword>
<feature type="transmembrane region" description="Helical" evidence="1">
    <location>
        <begin position="77"/>
        <end position="95"/>
    </location>
</feature>
<dbReference type="EMBL" id="MN738999">
    <property type="protein sequence ID" value="QHT34405.1"/>
    <property type="molecule type" value="Genomic_DNA"/>
</dbReference>
<accession>A0A6C0F5G3</accession>
<feature type="transmembrane region" description="Helical" evidence="1">
    <location>
        <begin position="12"/>
        <end position="31"/>
    </location>
</feature>
<evidence type="ECO:0000313" key="2">
    <source>
        <dbReference type="EMBL" id="QHT34405.1"/>
    </source>
</evidence>
<organism evidence="2">
    <name type="scientific">viral metagenome</name>
    <dbReference type="NCBI Taxonomy" id="1070528"/>
    <lineage>
        <taxon>unclassified sequences</taxon>
        <taxon>metagenomes</taxon>
        <taxon>organismal metagenomes</taxon>
    </lineage>
</organism>
<keyword evidence="1" id="KW-0812">Transmembrane</keyword>
<feature type="transmembrane region" description="Helical" evidence="1">
    <location>
        <begin position="224"/>
        <end position="244"/>
    </location>
</feature>
<evidence type="ECO:0000256" key="1">
    <source>
        <dbReference type="SAM" id="Phobius"/>
    </source>
</evidence>
<name>A0A6C0F5G3_9ZZZZ</name>